<dbReference type="AlphaFoldDB" id="A0A8C9HIU1"/>
<evidence type="ECO:0000256" key="5">
    <source>
        <dbReference type="ARBA" id="ARBA00023157"/>
    </source>
</evidence>
<dbReference type="Ensembl" id="ENSPTET00000031834.1">
    <property type="protein sequence ID" value="ENSPTEP00000022139.1"/>
    <property type="gene ID" value="ENSPTEG00000023091.1"/>
</dbReference>
<dbReference type="Pfam" id="PF06747">
    <property type="entry name" value="CHCH"/>
    <property type="match status" value="1"/>
</dbReference>
<evidence type="ECO:0000256" key="2">
    <source>
        <dbReference type="ARBA" id="ARBA00004496"/>
    </source>
</evidence>
<organism evidence="8 9">
    <name type="scientific">Piliocolobus tephrosceles</name>
    <name type="common">Ugandan red Colobus</name>
    <dbReference type="NCBI Taxonomy" id="591936"/>
    <lineage>
        <taxon>Eukaryota</taxon>
        <taxon>Metazoa</taxon>
        <taxon>Chordata</taxon>
        <taxon>Craniata</taxon>
        <taxon>Vertebrata</taxon>
        <taxon>Euteleostomi</taxon>
        <taxon>Mammalia</taxon>
        <taxon>Eutheria</taxon>
        <taxon>Euarchontoglires</taxon>
        <taxon>Primates</taxon>
        <taxon>Haplorrhini</taxon>
        <taxon>Catarrhini</taxon>
        <taxon>Cercopithecidae</taxon>
        <taxon>Colobinae</taxon>
        <taxon>Piliocolobus</taxon>
    </lineage>
</organism>
<sequence length="103" mass="12467">MDKKRSIVKKPDRGSFLLDHNSECTSIKNKYLKCLKKHNNDHLSCRNYSKEYFICRMDKNLLERQDLNELGFKENELDQDSRIKNFKDVYSYNIKMENKNKLK</sequence>
<dbReference type="PANTHER" id="PTHR21107:SF2">
    <property type="entry name" value="CYTOCHROME C OXIDASE ASSEMBLY PROTEIN COX19"/>
    <property type="match status" value="1"/>
</dbReference>
<evidence type="ECO:0000256" key="1">
    <source>
        <dbReference type="ARBA" id="ARBA00004173"/>
    </source>
</evidence>
<evidence type="ECO:0000256" key="6">
    <source>
        <dbReference type="ARBA" id="ARBA00038223"/>
    </source>
</evidence>
<dbReference type="Proteomes" id="UP000694416">
    <property type="component" value="Unplaced"/>
</dbReference>
<accession>A0A8C9HIU1</accession>
<evidence type="ECO:0000313" key="8">
    <source>
        <dbReference type="Ensembl" id="ENSPTEP00000022139.1"/>
    </source>
</evidence>
<protein>
    <recommendedName>
        <fullName evidence="7">CHCH domain-containing protein</fullName>
    </recommendedName>
</protein>
<name>A0A8C9HIU1_9PRIM</name>
<keyword evidence="4" id="KW-0496">Mitochondrion</keyword>
<evidence type="ECO:0000313" key="9">
    <source>
        <dbReference type="Proteomes" id="UP000694416"/>
    </source>
</evidence>
<dbReference type="GO" id="GO:0033617">
    <property type="term" value="P:mitochondrial respiratory chain complex IV assembly"/>
    <property type="evidence" value="ECO:0007669"/>
    <property type="project" value="TreeGrafter"/>
</dbReference>
<dbReference type="GO" id="GO:0005758">
    <property type="term" value="C:mitochondrial intermembrane space"/>
    <property type="evidence" value="ECO:0007669"/>
    <property type="project" value="TreeGrafter"/>
</dbReference>
<keyword evidence="3" id="KW-0963">Cytoplasm</keyword>
<evidence type="ECO:0000259" key="7">
    <source>
        <dbReference type="Pfam" id="PF06747"/>
    </source>
</evidence>
<feature type="domain" description="CHCH" evidence="7">
    <location>
        <begin position="24"/>
        <end position="57"/>
    </location>
</feature>
<keyword evidence="9" id="KW-1185">Reference proteome</keyword>
<dbReference type="InterPro" id="IPR051383">
    <property type="entry name" value="COX19"/>
</dbReference>
<dbReference type="InterPro" id="IPR010625">
    <property type="entry name" value="CHCH"/>
</dbReference>
<dbReference type="PANTHER" id="PTHR21107">
    <property type="entry name" value="CYTOCHROME C OXIDASE ASSEMBLY PROTEIN COX19"/>
    <property type="match status" value="1"/>
</dbReference>
<proteinExistence type="inferred from homology"/>
<reference evidence="8" key="2">
    <citation type="submission" date="2025-09" db="UniProtKB">
        <authorList>
            <consortium name="Ensembl"/>
        </authorList>
    </citation>
    <scope>IDENTIFICATION</scope>
</reference>
<reference evidence="8" key="1">
    <citation type="submission" date="2025-08" db="UniProtKB">
        <authorList>
            <consortium name="Ensembl"/>
        </authorList>
    </citation>
    <scope>IDENTIFICATION</scope>
</reference>
<keyword evidence="5" id="KW-1015">Disulfide bond</keyword>
<comment type="similarity">
    <text evidence="6">Belongs to the COX19 family.</text>
</comment>
<comment type="subcellular location">
    <subcellularLocation>
        <location evidence="2">Cytoplasm</location>
    </subcellularLocation>
    <subcellularLocation>
        <location evidence="1">Mitochondrion</location>
    </subcellularLocation>
</comment>
<evidence type="ECO:0000256" key="3">
    <source>
        <dbReference type="ARBA" id="ARBA00022490"/>
    </source>
</evidence>
<evidence type="ECO:0000256" key="4">
    <source>
        <dbReference type="ARBA" id="ARBA00023128"/>
    </source>
</evidence>